<evidence type="ECO:0000313" key="7">
    <source>
        <dbReference type="EMBL" id="KYH29412.1"/>
    </source>
</evidence>
<dbReference type="Proteomes" id="UP000075374">
    <property type="component" value="Unassembled WGS sequence"/>
</dbReference>
<dbReference type="GO" id="GO:0016758">
    <property type="term" value="F:hexosyltransferase activity"/>
    <property type="evidence" value="ECO:0007669"/>
    <property type="project" value="InterPro"/>
</dbReference>
<dbReference type="PATRIC" id="fig|1121305.3.peg.1160"/>
<proteinExistence type="inferred from homology"/>
<evidence type="ECO:0000256" key="2">
    <source>
        <dbReference type="ARBA" id="ARBA00006962"/>
    </source>
</evidence>
<evidence type="ECO:0000256" key="1">
    <source>
        <dbReference type="ARBA" id="ARBA00004370"/>
    </source>
</evidence>
<evidence type="ECO:0000259" key="5">
    <source>
        <dbReference type="Pfam" id="PF04101"/>
    </source>
</evidence>
<comment type="caution">
    <text evidence="7">The sequence shown here is derived from an EMBL/GenBank/DDBJ whole genome shotgun (WGS) entry which is preliminary data.</text>
</comment>
<evidence type="ECO:0000256" key="3">
    <source>
        <dbReference type="ARBA" id="ARBA00022676"/>
    </source>
</evidence>
<dbReference type="RefSeq" id="WP_061858026.1">
    <property type="nucleotide sequence ID" value="NZ_LTBB01000004.1"/>
</dbReference>
<organism evidence="7 8">
    <name type="scientific">Clostridium colicanis DSM 13634</name>
    <dbReference type="NCBI Taxonomy" id="1121305"/>
    <lineage>
        <taxon>Bacteria</taxon>
        <taxon>Bacillati</taxon>
        <taxon>Bacillota</taxon>
        <taxon>Clostridia</taxon>
        <taxon>Eubacteriales</taxon>
        <taxon>Clostridiaceae</taxon>
        <taxon>Clostridium</taxon>
    </lineage>
</organism>
<gene>
    <name evidence="7" type="primary">ugtP</name>
    <name evidence="7" type="ORF">CLCOL_11600</name>
</gene>
<evidence type="ECO:0000256" key="4">
    <source>
        <dbReference type="ARBA" id="ARBA00022679"/>
    </source>
</evidence>
<accession>A0A151AP55</accession>
<dbReference type="EMBL" id="LTBB01000004">
    <property type="protein sequence ID" value="KYH29412.1"/>
    <property type="molecule type" value="Genomic_DNA"/>
</dbReference>
<dbReference type="SUPFAM" id="SSF53756">
    <property type="entry name" value="UDP-Glycosyltransferase/glycogen phosphorylase"/>
    <property type="match status" value="1"/>
</dbReference>
<feature type="domain" description="Diacylglycerol glucosyltransferase N-terminal" evidence="6">
    <location>
        <begin position="14"/>
        <end position="181"/>
    </location>
</feature>
<name>A0A151AP55_9CLOT</name>
<evidence type="ECO:0000259" key="6">
    <source>
        <dbReference type="Pfam" id="PF06925"/>
    </source>
</evidence>
<dbReference type="GO" id="GO:0009247">
    <property type="term" value="P:glycolipid biosynthetic process"/>
    <property type="evidence" value="ECO:0007669"/>
    <property type="project" value="InterPro"/>
</dbReference>
<dbReference type="InterPro" id="IPR009695">
    <property type="entry name" value="Diacylglyc_glucosyltr_N"/>
</dbReference>
<protein>
    <submittedName>
        <fullName evidence="7">Processive diacylglycerol beta-glucosyltransferase</fullName>
        <ecNumber evidence="7">2.4.1.-</ecNumber>
    </submittedName>
</protein>
<dbReference type="AlphaFoldDB" id="A0A151AP55"/>
<sequence length="387" mass="44197">MRTLIFSISAGEGHLQTSLAMKKYILSKDRTSDVMIVDTLTYISPILNKIIIGSYLKIIQLKPSLYRKLYYIIDFNSKSSSIKLNSKFNSLLSIKLKKLIDDFKPDTIISTHPIPTEMLSMLKLKLGLNVPVITIITDYAPHNFWFHKGIDAYITANKSLIRDISQKGIDENKIYNLGIPVNPEFFKKYDRVQTLSSLNLSPNKFTILIMGGGLGIGKILELCNKLDKIENDMQMIVVTGKNSKLYNQLVKLKSNFFKDIRILKYTNEINKYMQASDLLFTKPGGITITEAMISSIPIVLFSPIPGQEEKNVEFLTKNNLAIYLDDIKNCNNLVNDLLENPFLLERIKRNYINYVKPNSGDDIYTLMYCLCQDNLSNYISNIKVQKN</sequence>
<evidence type="ECO:0000313" key="8">
    <source>
        <dbReference type="Proteomes" id="UP000075374"/>
    </source>
</evidence>
<keyword evidence="4 7" id="KW-0808">Transferase</keyword>
<dbReference type="InterPro" id="IPR007235">
    <property type="entry name" value="Glyco_trans_28_C"/>
</dbReference>
<keyword evidence="3 7" id="KW-0328">Glycosyltransferase</keyword>
<reference evidence="7 8" key="1">
    <citation type="submission" date="2016-02" db="EMBL/GenBank/DDBJ databases">
        <title>Genome sequence of Clostridium colicanis DSM 13634.</title>
        <authorList>
            <person name="Poehlein A."/>
            <person name="Daniel R."/>
        </authorList>
    </citation>
    <scope>NUCLEOTIDE SEQUENCE [LARGE SCALE GENOMIC DNA]</scope>
    <source>
        <strain evidence="7 8">DSM 13634</strain>
    </source>
</reference>
<dbReference type="PANTHER" id="PTHR43025">
    <property type="entry name" value="MONOGALACTOSYLDIACYLGLYCEROL SYNTHASE"/>
    <property type="match status" value="1"/>
</dbReference>
<dbReference type="Pfam" id="PF06925">
    <property type="entry name" value="MGDG_synth"/>
    <property type="match status" value="1"/>
</dbReference>
<dbReference type="Pfam" id="PF04101">
    <property type="entry name" value="Glyco_tran_28_C"/>
    <property type="match status" value="1"/>
</dbReference>
<dbReference type="EC" id="2.4.1.-" evidence="7"/>
<feature type="domain" description="Glycosyl transferase family 28 C-terminal" evidence="5">
    <location>
        <begin position="206"/>
        <end position="339"/>
    </location>
</feature>
<dbReference type="PANTHER" id="PTHR43025:SF3">
    <property type="entry name" value="MONOGALACTOSYLDIACYLGLYCEROL SYNTHASE 1, CHLOROPLASTIC"/>
    <property type="match status" value="1"/>
</dbReference>
<dbReference type="STRING" id="1121305.CLCOL_11600"/>
<dbReference type="GO" id="GO:0016020">
    <property type="term" value="C:membrane"/>
    <property type="evidence" value="ECO:0007669"/>
    <property type="project" value="UniProtKB-SubCell"/>
</dbReference>
<dbReference type="Gene3D" id="3.40.50.2000">
    <property type="entry name" value="Glycogen Phosphorylase B"/>
    <property type="match status" value="2"/>
</dbReference>
<keyword evidence="8" id="KW-1185">Reference proteome</keyword>
<comment type="subcellular location">
    <subcellularLocation>
        <location evidence="1">Membrane</location>
    </subcellularLocation>
</comment>
<dbReference type="InterPro" id="IPR050519">
    <property type="entry name" value="Glycosyltransf_28_UgtP"/>
</dbReference>
<comment type="similarity">
    <text evidence="2">Belongs to the glycosyltransferase 28 family.</text>
</comment>